<dbReference type="AlphaFoldDB" id="A0AAV9QAB0"/>
<dbReference type="InterPro" id="IPR025676">
    <property type="entry name" value="Clr5_dom"/>
</dbReference>
<keyword evidence="4" id="KW-1185">Reference proteome</keyword>
<dbReference type="PANTHER" id="PTHR38788">
    <property type="entry name" value="CLR5 DOMAIN-CONTAINING PROTEIN"/>
    <property type="match status" value="1"/>
</dbReference>
<reference evidence="3 4" key="1">
    <citation type="submission" date="2023-06" db="EMBL/GenBank/DDBJ databases">
        <title>Black Yeasts Isolated from many extreme environments.</title>
        <authorList>
            <person name="Coleine C."/>
            <person name="Stajich J.E."/>
            <person name="Selbmann L."/>
        </authorList>
    </citation>
    <scope>NUCLEOTIDE SEQUENCE [LARGE SCALE GENOMIC DNA]</scope>
    <source>
        <strain evidence="3 4">CCFEE 5887</strain>
    </source>
</reference>
<organism evidence="3 4">
    <name type="scientific">Vermiconidia calcicola</name>
    <dbReference type="NCBI Taxonomy" id="1690605"/>
    <lineage>
        <taxon>Eukaryota</taxon>
        <taxon>Fungi</taxon>
        <taxon>Dikarya</taxon>
        <taxon>Ascomycota</taxon>
        <taxon>Pezizomycotina</taxon>
        <taxon>Dothideomycetes</taxon>
        <taxon>Dothideomycetidae</taxon>
        <taxon>Mycosphaerellales</taxon>
        <taxon>Extremaceae</taxon>
        <taxon>Vermiconidia</taxon>
    </lineage>
</organism>
<evidence type="ECO:0000313" key="3">
    <source>
        <dbReference type="EMBL" id="KAK5536023.1"/>
    </source>
</evidence>
<dbReference type="EMBL" id="JAXLQG010000009">
    <property type="protein sequence ID" value="KAK5536023.1"/>
    <property type="molecule type" value="Genomic_DNA"/>
</dbReference>
<evidence type="ECO:0000259" key="2">
    <source>
        <dbReference type="Pfam" id="PF14420"/>
    </source>
</evidence>
<feature type="region of interest" description="Disordered" evidence="1">
    <location>
        <begin position="471"/>
        <end position="496"/>
    </location>
</feature>
<dbReference type="Proteomes" id="UP001345827">
    <property type="component" value="Unassembled WGS sequence"/>
</dbReference>
<comment type="caution">
    <text evidence="3">The sequence shown here is derived from an EMBL/GenBank/DDBJ whole genome shotgun (WGS) entry which is preliminary data.</text>
</comment>
<feature type="compositionally biased region" description="Acidic residues" evidence="1">
    <location>
        <begin position="486"/>
        <end position="495"/>
    </location>
</feature>
<sequence length="739" mass="85189">MEKTQHTRNRAPPKEEWDRIRPHLERYYIEERLPLEKVANKLETERNFRATTWMYKRRLDKWDLRKNFNMTQLAAAADVVEPFYRVGLNPPKLLVDNRELPVKLVRRHFADRLQKSNPLLESRKHRHTRKGLHLRTASSKTHVQKIVPEVPTVTLHFSPGMGLFEKTLIQVNYYYTWRSSKEDDYFLMQNPPTTQSCEITHPSELYNLFSSLNTATIGQAFHLVPNLFREVLNMAPRIISEQHPELLRTFLNLCSRRTTKSVDHMMSAIFSHLTSMARKLLSESHPILMVLQLRLQRLEMDIPFLSLLRLIHGIALRQHDHCWGPLFALELDMVSPILYSEGPAAASRFCEDSLRRYQEMLGPDHLRYRRLTLTLARMLHNDGRDLAAQGMCQELLDAQYSPQSVDFHEEEWTRLETMNLLGDIIRDRDDYEEAAYWYRQAYDGCKEYWGPDHEDALLALHTARRMERKVARFKQSARDGSKKDTEEPETTDEQGLEQLIRELGEDITRLDIDDAANTSAPAKEPWEPSSLAFEDLQASRCASEADFILGIAKTNGAAAEEQRVVQTDLTGFEASQWPSSSQDVVHTQYTDPQIAFHNDTSAIYADGTSYQPSSFEQGISVLQAPTLSENRPNTTFDSGSTLPSSLEQYMPITPMIAMADNAQQALNDAIDALPPLNTDVDLEMLGYTPVMQTQPDFDPRIHEVDMDFNMDDLINWDDGLDSQGLLQWQERDTSMLYGL</sequence>
<dbReference type="Pfam" id="PF13374">
    <property type="entry name" value="TPR_10"/>
    <property type="match status" value="2"/>
</dbReference>
<feature type="domain" description="Clr5" evidence="2">
    <location>
        <begin position="13"/>
        <end position="66"/>
    </location>
</feature>
<dbReference type="InterPro" id="IPR011990">
    <property type="entry name" value="TPR-like_helical_dom_sf"/>
</dbReference>
<proteinExistence type="predicted"/>
<dbReference type="Pfam" id="PF14420">
    <property type="entry name" value="Clr5"/>
    <property type="match status" value="1"/>
</dbReference>
<name>A0AAV9QAB0_9PEZI</name>
<dbReference type="Gene3D" id="1.25.40.10">
    <property type="entry name" value="Tetratricopeptide repeat domain"/>
    <property type="match status" value="1"/>
</dbReference>
<accession>A0AAV9QAB0</accession>
<protein>
    <recommendedName>
        <fullName evidence="2">Clr5 domain-containing protein</fullName>
    </recommendedName>
</protein>
<feature type="compositionally biased region" description="Basic and acidic residues" evidence="1">
    <location>
        <begin position="471"/>
        <end position="485"/>
    </location>
</feature>
<evidence type="ECO:0000313" key="4">
    <source>
        <dbReference type="Proteomes" id="UP001345827"/>
    </source>
</evidence>
<evidence type="ECO:0000256" key="1">
    <source>
        <dbReference type="SAM" id="MobiDB-lite"/>
    </source>
</evidence>
<dbReference type="PANTHER" id="PTHR38788:SF3">
    <property type="entry name" value="CLR5 DOMAIN-CONTAINING PROTEIN"/>
    <property type="match status" value="1"/>
</dbReference>
<gene>
    <name evidence="3" type="ORF">LTR25_005925</name>
</gene>